<evidence type="ECO:0000313" key="1">
    <source>
        <dbReference type="EMBL" id="SDN36523.1"/>
    </source>
</evidence>
<dbReference type="AlphaFoldDB" id="A0A1H0ATY6"/>
<protein>
    <submittedName>
        <fullName evidence="1">Uncharacterized protein</fullName>
    </submittedName>
</protein>
<evidence type="ECO:0000313" key="2">
    <source>
        <dbReference type="Proteomes" id="UP000198541"/>
    </source>
</evidence>
<organism evidence="1 2">
    <name type="scientific">Actinomyces ruminicola</name>
    <dbReference type="NCBI Taxonomy" id="332524"/>
    <lineage>
        <taxon>Bacteria</taxon>
        <taxon>Bacillati</taxon>
        <taxon>Actinomycetota</taxon>
        <taxon>Actinomycetes</taxon>
        <taxon>Actinomycetales</taxon>
        <taxon>Actinomycetaceae</taxon>
        <taxon>Actinomyces</taxon>
    </lineage>
</organism>
<accession>A0A1H0ATY6</accession>
<dbReference type="EMBL" id="FNIM01000002">
    <property type="protein sequence ID" value="SDN36523.1"/>
    <property type="molecule type" value="Genomic_DNA"/>
</dbReference>
<gene>
    <name evidence="1" type="ORF">SAMN05216355_102113</name>
</gene>
<reference evidence="2" key="1">
    <citation type="submission" date="2016-10" db="EMBL/GenBank/DDBJ databases">
        <authorList>
            <person name="Varghese N."/>
            <person name="Submissions S."/>
        </authorList>
    </citation>
    <scope>NUCLEOTIDE SEQUENCE [LARGE SCALE GENOMIC DNA]</scope>
    <source>
        <strain evidence="2">DSM 27982</strain>
    </source>
</reference>
<keyword evidence="2" id="KW-1185">Reference proteome</keyword>
<dbReference type="STRING" id="332524.SAMN04487766_101325"/>
<sequence length="204" mass="22571">MSAASSRSRPRSLLLHRLVAESVDWSDRESWLPRVREGIARVRRSTQGEPHLANLSRWEAWAESGDTAVMREYMCATDEDACRLREVSPIAGFLTDAQRLAVIRWEREQLHGFFMDGVAETTAVLPAGRRDRLVRVSGPATALAGTSVENVGWCLSPEDLCVARLCANRDKDRVFVGALLDAGPVDPETVQDAKTAARSRRAAE</sequence>
<proteinExistence type="predicted"/>
<name>A0A1H0ATY6_9ACTO</name>
<dbReference type="Proteomes" id="UP000198541">
    <property type="component" value="Unassembled WGS sequence"/>
</dbReference>